<gene>
    <name evidence="1" type="ORF">CEK71_04760</name>
</gene>
<dbReference type="KEGG" id="mpsy:CEK71_04760"/>
<reference evidence="1 2" key="1">
    <citation type="submission" date="2017-06" db="EMBL/GenBank/DDBJ databases">
        <title>Genome Sequencing of the methanotroph Methylovulum psychrotolerants str. HV10-M2 isolated from a high-altitude environment.</title>
        <authorList>
            <person name="Mateos-Rivera A."/>
        </authorList>
    </citation>
    <scope>NUCLEOTIDE SEQUENCE [LARGE SCALE GENOMIC DNA]</scope>
    <source>
        <strain evidence="1 2">HV10_M2</strain>
    </source>
</reference>
<evidence type="ECO:0000313" key="1">
    <source>
        <dbReference type="EMBL" id="ASF45431.1"/>
    </source>
</evidence>
<proteinExistence type="predicted"/>
<dbReference type="EMBL" id="CP022129">
    <property type="protein sequence ID" value="ASF45431.1"/>
    <property type="molecule type" value="Genomic_DNA"/>
</dbReference>
<dbReference type="AlphaFoldDB" id="A0A1Z4BVW3"/>
<keyword evidence="2" id="KW-1185">Reference proteome</keyword>
<dbReference type="Proteomes" id="UP000197019">
    <property type="component" value="Chromosome"/>
</dbReference>
<sequence length="66" mass="7427">MGEGKAKTMWQDPIVNETRALREEYAAKFNHDPDALFEDILKRQAQAGKKVVPLPPRKPLLTPKAA</sequence>
<protein>
    <submittedName>
        <fullName evidence="1">Uncharacterized protein</fullName>
    </submittedName>
</protein>
<organism evidence="1 2">
    <name type="scientific">Methylovulum psychrotolerans</name>
    <dbReference type="NCBI Taxonomy" id="1704499"/>
    <lineage>
        <taxon>Bacteria</taxon>
        <taxon>Pseudomonadati</taxon>
        <taxon>Pseudomonadota</taxon>
        <taxon>Gammaproteobacteria</taxon>
        <taxon>Methylococcales</taxon>
        <taxon>Methylococcaceae</taxon>
        <taxon>Methylovulum</taxon>
    </lineage>
</organism>
<evidence type="ECO:0000313" key="2">
    <source>
        <dbReference type="Proteomes" id="UP000197019"/>
    </source>
</evidence>
<accession>A0A1Z4BVW3</accession>
<name>A0A1Z4BVW3_9GAMM</name>